<name>A0A376GXL0_ENTGA</name>
<dbReference type="RefSeq" id="WP_060814711.1">
    <property type="nucleotide sequence ID" value="NZ_JARPZN010000026.1"/>
</dbReference>
<proteinExistence type="predicted"/>
<accession>A0A376GXL0</accession>
<evidence type="ECO:0000256" key="1">
    <source>
        <dbReference type="SAM" id="Phobius"/>
    </source>
</evidence>
<feature type="transmembrane region" description="Helical" evidence="1">
    <location>
        <begin position="87"/>
        <end position="107"/>
    </location>
</feature>
<reference evidence="2 3" key="1">
    <citation type="submission" date="2018-06" db="EMBL/GenBank/DDBJ databases">
        <authorList>
            <consortium name="Pathogen Informatics"/>
            <person name="Doyle S."/>
        </authorList>
    </citation>
    <scope>NUCLEOTIDE SEQUENCE [LARGE SCALE GENOMIC DNA]</scope>
    <source>
        <strain evidence="2 3">NCTC12360</strain>
    </source>
</reference>
<dbReference type="Proteomes" id="UP000254807">
    <property type="component" value="Unassembled WGS sequence"/>
</dbReference>
<keyword evidence="1" id="KW-1133">Transmembrane helix</keyword>
<feature type="transmembrane region" description="Helical" evidence="1">
    <location>
        <begin position="51"/>
        <end position="75"/>
    </location>
</feature>
<evidence type="ECO:0000313" key="2">
    <source>
        <dbReference type="EMBL" id="STD82140.1"/>
    </source>
</evidence>
<dbReference type="AlphaFoldDB" id="A0A376GXL0"/>
<keyword evidence="3" id="KW-1185">Reference proteome</keyword>
<feature type="transmembrane region" description="Helical" evidence="1">
    <location>
        <begin position="21"/>
        <end position="45"/>
    </location>
</feature>
<keyword evidence="1" id="KW-0472">Membrane</keyword>
<feature type="transmembrane region" description="Helical" evidence="1">
    <location>
        <begin position="119"/>
        <end position="141"/>
    </location>
</feature>
<protein>
    <submittedName>
        <fullName evidence="2">Uncharacterized protein</fullName>
    </submittedName>
</protein>
<dbReference type="EMBL" id="UFYW01000001">
    <property type="protein sequence ID" value="STD82140.1"/>
    <property type="molecule type" value="Genomic_DNA"/>
</dbReference>
<keyword evidence="1" id="KW-0812">Transmembrane</keyword>
<sequence>MEMMDDKKFYQQMERLKQATFWNYLSHSYRFFAFVPFLCLLDFLFYPHFSWWFILKLFLLLLSLFIYFYWMYVFYRRIARKRTISLLFLRLFFMYTVCNSGFMMIVMTNFYRNYVEKEVLLYHFIGAVVFGIIVGVIYAGCSYERIKEYLRCNKM</sequence>
<gene>
    <name evidence="2" type="ORF">NCTC12360_00560</name>
</gene>
<organism evidence="2 3">
    <name type="scientific">Enterococcus gallinarum</name>
    <dbReference type="NCBI Taxonomy" id="1353"/>
    <lineage>
        <taxon>Bacteria</taxon>
        <taxon>Bacillati</taxon>
        <taxon>Bacillota</taxon>
        <taxon>Bacilli</taxon>
        <taxon>Lactobacillales</taxon>
        <taxon>Enterococcaceae</taxon>
        <taxon>Enterococcus</taxon>
    </lineage>
</organism>
<evidence type="ECO:0000313" key="3">
    <source>
        <dbReference type="Proteomes" id="UP000254807"/>
    </source>
</evidence>